<keyword evidence="3" id="KW-1185">Reference proteome</keyword>
<dbReference type="EMBL" id="JAGKQQ010000001">
    <property type="protein sequence ID" value="MBP3955059.1"/>
    <property type="molecule type" value="Genomic_DNA"/>
</dbReference>
<evidence type="ECO:0000313" key="2">
    <source>
        <dbReference type="EMBL" id="MBP3955059.1"/>
    </source>
</evidence>
<feature type="signal peptide" evidence="1">
    <location>
        <begin position="1"/>
        <end position="17"/>
    </location>
</feature>
<organism evidence="2 3">
    <name type="scientific">Gemmata palustris</name>
    <dbReference type="NCBI Taxonomy" id="2822762"/>
    <lineage>
        <taxon>Bacteria</taxon>
        <taxon>Pseudomonadati</taxon>
        <taxon>Planctomycetota</taxon>
        <taxon>Planctomycetia</taxon>
        <taxon>Gemmatales</taxon>
        <taxon>Gemmataceae</taxon>
        <taxon>Gemmata</taxon>
    </lineage>
</organism>
<evidence type="ECO:0000313" key="3">
    <source>
        <dbReference type="Proteomes" id="UP000676565"/>
    </source>
</evidence>
<evidence type="ECO:0000256" key="1">
    <source>
        <dbReference type="SAM" id="SignalP"/>
    </source>
</evidence>
<protein>
    <recommendedName>
        <fullName evidence="4">DUF4198 domain-containing protein</fullName>
    </recommendedName>
</protein>
<reference evidence="2 3" key="1">
    <citation type="submission" date="2021-04" db="EMBL/GenBank/DDBJ databases">
        <authorList>
            <person name="Ivanova A."/>
        </authorList>
    </citation>
    <scope>NUCLEOTIDE SEQUENCE [LARGE SCALE GENOMIC DNA]</scope>
    <source>
        <strain evidence="2 3">G18</strain>
    </source>
</reference>
<evidence type="ECO:0008006" key="4">
    <source>
        <dbReference type="Google" id="ProtNLM"/>
    </source>
</evidence>
<comment type="caution">
    <text evidence="2">The sequence shown here is derived from an EMBL/GenBank/DDBJ whole genome shotgun (WGS) entry which is preliminary data.</text>
</comment>
<feature type="chain" id="PRO_5045992843" description="DUF4198 domain-containing protein" evidence="1">
    <location>
        <begin position="18"/>
        <end position="185"/>
    </location>
</feature>
<keyword evidence="1" id="KW-0732">Signal</keyword>
<name>A0ABS5BMW7_9BACT</name>
<sequence>MRGAFVLAVLISGSAAAADETRQLKVHAQRGLPPAETVTVYRTKDGKRESVAESAKLDAALILPVDGPFEVWVKLKGGIAVKVLDKLTVKAGQTHDLKLGDVLGTVEVFGDNFPRADKIVLTDPRDPGPGETGHVAVQVATDYRVDMGVPPGTYAVWVVPANGAKPQRVEDSVRVQAGRSARVGG</sequence>
<accession>A0ABS5BMW7</accession>
<proteinExistence type="predicted"/>
<dbReference type="Proteomes" id="UP000676565">
    <property type="component" value="Unassembled WGS sequence"/>
</dbReference>
<dbReference type="RefSeq" id="WP_210653160.1">
    <property type="nucleotide sequence ID" value="NZ_JAGKQQ010000001.1"/>
</dbReference>
<gene>
    <name evidence="2" type="ORF">J8F10_07170</name>
</gene>